<evidence type="ECO:0000256" key="3">
    <source>
        <dbReference type="ARBA" id="ARBA00023125"/>
    </source>
</evidence>
<dbReference type="SMART" id="SM00432">
    <property type="entry name" value="MADS"/>
    <property type="match status" value="1"/>
</dbReference>
<dbReference type="InterPro" id="IPR036879">
    <property type="entry name" value="TF_MADSbox_sf"/>
</dbReference>
<feature type="domain" description="MADS-box" evidence="7">
    <location>
        <begin position="61"/>
        <end position="96"/>
    </location>
</feature>
<evidence type="ECO:0000259" key="7">
    <source>
        <dbReference type="PROSITE" id="PS50066"/>
    </source>
</evidence>
<evidence type="ECO:0000256" key="6">
    <source>
        <dbReference type="SAM" id="MobiDB-lite"/>
    </source>
</evidence>
<comment type="subcellular location">
    <subcellularLocation>
        <location evidence="1">Nucleus</location>
    </subcellularLocation>
</comment>
<dbReference type="InterPro" id="IPR050142">
    <property type="entry name" value="MADS-box/MEF2_TF"/>
</dbReference>
<dbReference type="Gene3D" id="3.40.1810.10">
    <property type="entry name" value="Transcription factor, MADS-box"/>
    <property type="match status" value="1"/>
</dbReference>
<dbReference type="InterPro" id="IPR002100">
    <property type="entry name" value="TF_MADSbox"/>
</dbReference>
<keyword evidence="2" id="KW-0805">Transcription regulation</keyword>
<accession>A0A6V7P0M9</accession>
<keyword evidence="5" id="KW-0539">Nucleus</keyword>
<dbReference type="SUPFAM" id="SSF55455">
    <property type="entry name" value="SRF-like"/>
    <property type="match status" value="1"/>
</dbReference>
<organism evidence="8">
    <name type="scientific">Ananas comosus var. bracteatus</name>
    <name type="common">red pineapple</name>
    <dbReference type="NCBI Taxonomy" id="296719"/>
    <lineage>
        <taxon>Eukaryota</taxon>
        <taxon>Viridiplantae</taxon>
        <taxon>Streptophyta</taxon>
        <taxon>Embryophyta</taxon>
        <taxon>Tracheophyta</taxon>
        <taxon>Spermatophyta</taxon>
        <taxon>Magnoliopsida</taxon>
        <taxon>Liliopsida</taxon>
        <taxon>Poales</taxon>
        <taxon>Bromeliaceae</taxon>
        <taxon>Bromelioideae</taxon>
        <taxon>Ananas</taxon>
    </lineage>
</organism>
<dbReference type="GO" id="GO:0003677">
    <property type="term" value="F:DNA binding"/>
    <property type="evidence" value="ECO:0007669"/>
    <property type="project" value="UniProtKB-KW"/>
</dbReference>
<evidence type="ECO:0000256" key="5">
    <source>
        <dbReference type="ARBA" id="ARBA00023242"/>
    </source>
</evidence>
<dbReference type="AlphaFoldDB" id="A0A6V7P0M9"/>
<dbReference type="Pfam" id="PF00319">
    <property type="entry name" value="SRF-TF"/>
    <property type="match status" value="1"/>
</dbReference>
<protein>
    <recommendedName>
        <fullName evidence="7">MADS-box domain-containing protein</fullName>
    </recommendedName>
</protein>
<dbReference type="PRINTS" id="PR00404">
    <property type="entry name" value="MADSDOMAIN"/>
</dbReference>
<feature type="region of interest" description="Disordered" evidence="6">
    <location>
        <begin position="1"/>
        <end position="20"/>
    </location>
</feature>
<evidence type="ECO:0000256" key="2">
    <source>
        <dbReference type="ARBA" id="ARBA00023015"/>
    </source>
</evidence>
<evidence type="ECO:0000256" key="4">
    <source>
        <dbReference type="ARBA" id="ARBA00023163"/>
    </source>
</evidence>
<proteinExistence type="predicted"/>
<dbReference type="EMBL" id="LR862144">
    <property type="protein sequence ID" value="CAD1824375.1"/>
    <property type="molecule type" value="Genomic_DNA"/>
</dbReference>
<reference evidence="8" key="1">
    <citation type="submission" date="2020-07" db="EMBL/GenBank/DDBJ databases">
        <authorList>
            <person name="Lin J."/>
        </authorList>
    </citation>
    <scope>NUCLEOTIDE SEQUENCE</scope>
</reference>
<keyword evidence="3" id="KW-0238">DNA-binding</keyword>
<dbReference type="GO" id="GO:0005634">
    <property type="term" value="C:nucleus"/>
    <property type="evidence" value="ECO:0007669"/>
    <property type="project" value="UniProtKB-SubCell"/>
</dbReference>
<dbReference type="PANTHER" id="PTHR48019">
    <property type="entry name" value="SERUM RESPONSE FACTOR HOMOLOG"/>
    <property type="match status" value="1"/>
</dbReference>
<dbReference type="PROSITE" id="PS50066">
    <property type="entry name" value="MADS_BOX_2"/>
    <property type="match status" value="1"/>
</dbReference>
<feature type="compositionally biased region" description="Low complexity" evidence="6">
    <location>
        <begin position="10"/>
        <end position="19"/>
    </location>
</feature>
<sequence>MLPYKSLLPASASSSSSSSFVGAGIRVLWGREGRGDGEGEGGAAADRGQGESPGVLLEAAAGLMKKARELAVLCDAEVGLVVFSAKGKLYEFSSPSRSPFSLSHYDLIKTLGF</sequence>
<dbReference type="GO" id="GO:0046983">
    <property type="term" value="F:protein dimerization activity"/>
    <property type="evidence" value="ECO:0007669"/>
    <property type="project" value="InterPro"/>
</dbReference>
<name>A0A6V7P0M9_ANACO</name>
<gene>
    <name evidence="8" type="ORF">CB5_LOCUS7586</name>
</gene>
<keyword evidence="4" id="KW-0804">Transcription</keyword>
<evidence type="ECO:0000256" key="1">
    <source>
        <dbReference type="ARBA" id="ARBA00004123"/>
    </source>
</evidence>
<evidence type="ECO:0000313" key="8">
    <source>
        <dbReference type="EMBL" id="CAD1824375.1"/>
    </source>
</evidence>